<keyword evidence="2" id="KW-0963">Cytoplasm</keyword>
<dbReference type="PANTHER" id="PTHR43033:SF1">
    <property type="entry name" value="TRNA(ILE)-LYSIDINE SYNTHASE-RELATED"/>
    <property type="match status" value="1"/>
</dbReference>
<evidence type="ECO:0000256" key="6">
    <source>
        <dbReference type="ARBA" id="ARBA00022840"/>
    </source>
</evidence>
<gene>
    <name evidence="10" type="primary">tilS_5</name>
    <name evidence="10" type="ORF">GALL_151210</name>
</gene>
<dbReference type="GO" id="GO:0032267">
    <property type="term" value="F:tRNA(Ile)-lysidine synthase activity"/>
    <property type="evidence" value="ECO:0007669"/>
    <property type="project" value="UniProtKB-EC"/>
</dbReference>
<dbReference type="InterPro" id="IPR012094">
    <property type="entry name" value="tRNA_Ile_lys_synt"/>
</dbReference>
<dbReference type="InterPro" id="IPR014729">
    <property type="entry name" value="Rossmann-like_a/b/a_fold"/>
</dbReference>
<dbReference type="GO" id="GO:0005524">
    <property type="term" value="F:ATP binding"/>
    <property type="evidence" value="ECO:0007669"/>
    <property type="project" value="UniProtKB-KW"/>
</dbReference>
<dbReference type="EC" id="6.3.4.19" evidence="1"/>
<dbReference type="HAMAP" id="MF_01161">
    <property type="entry name" value="tRNA_Ile_lys_synt"/>
    <property type="match status" value="1"/>
</dbReference>
<dbReference type="EMBL" id="MLJW01000072">
    <property type="protein sequence ID" value="OIR02669.1"/>
    <property type="molecule type" value="Genomic_DNA"/>
</dbReference>
<reference evidence="10" key="1">
    <citation type="submission" date="2016-10" db="EMBL/GenBank/DDBJ databases">
        <title>Sequence of Gallionella enrichment culture.</title>
        <authorList>
            <person name="Poehlein A."/>
            <person name="Muehling M."/>
            <person name="Daniel R."/>
        </authorList>
    </citation>
    <scope>NUCLEOTIDE SEQUENCE</scope>
</reference>
<dbReference type="PANTHER" id="PTHR43033">
    <property type="entry name" value="TRNA(ILE)-LYSIDINE SYNTHASE-RELATED"/>
    <property type="match status" value="1"/>
</dbReference>
<evidence type="ECO:0000256" key="7">
    <source>
        <dbReference type="ARBA" id="ARBA00048539"/>
    </source>
</evidence>
<dbReference type="InterPro" id="IPR011063">
    <property type="entry name" value="TilS/TtcA_N"/>
</dbReference>
<evidence type="ECO:0000259" key="9">
    <source>
        <dbReference type="Pfam" id="PF09179"/>
    </source>
</evidence>
<dbReference type="GO" id="GO:0005737">
    <property type="term" value="C:cytoplasm"/>
    <property type="evidence" value="ECO:0007669"/>
    <property type="project" value="InterPro"/>
</dbReference>
<dbReference type="InterPro" id="IPR012795">
    <property type="entry name" value="tRNA_Ile_lys_synt_N"/>
</dbReference>
<comment type="catalytic activity">
    <reaction evidence="7">
        <text>cytidine(34) in tRNA(Ile2) + L-lysine + ATP = lysidine(34) in tRNA(Ile2) + AMP + diphosphate + H(+)</text>
        <dbReference type="Rhea" id="RHEA:43744"/>
        <dbReference type="Rhea" id="RHEA-COMP:10625"/>
        <dbReference type="Rhea" id="RHEA-COMP:10670"/>
        <dbReference type="ChEBI" id="CHEBI:15378"/>
        <dbReference type="ChEBI" id="CHEBI:30616"/>
        <dbReference type="ChEBI" id="CHEBI:32551"/>
        <dbReference type="ChEBI" id="CHEBI:33019"/>
        <dbReference type="ChEBI" id="CHEBI:82748"/>
        <dbReference type="ChEBI" id="CHEBI:83665"/>
        <dbReference type="ChEBI" id="CHEBI:456215"/>
        <dbReference type="EC" id="6.3.4.19"/>
    </reaction>
</comment>
<dbReference type="Gene3D" id="1.20.59.20">
    <property type="match status" value="1"/>
</dbReference>
<evidence type="ECO:0000256" key="5">
    <source>
        <dbReference type="ARBA" id="ARBA00022741"/>
    </source>
</evidence>
<evidence type="ECO:0000256" key="1">
    <source>
        <dbReference type="ARBA" id="ARBA00013267"/>
    </source>
</evidence>
<dbReference type="CDD" id="cd01992">
    <property type="entry name" value="TilS_N"/>
    <property type="match status" value="1"/>
</dbReference>
<feature type="domain" description="tRNA(Ile)-lysidine synthase substrate-binding" evidence="9">
    <location>
        <begin position="266"/>
        <end position="318"/>
    </location>
</feature>
<sequence length="338" mass="36679">MVPSGFTAPPPWSALRADPIVDALRRFVSRHAQVCCATPVAIAFSGGADSTALLLAALKLWGAGHVRAFHVHHGLQADADRFAAHAQRLCEAWGVDCSLLPVQVELQRGDSLEDKARGARYVALTRAARDRGCRWLLLGHQADDQAESLLLALLRGAGPRGLAAMPEAAERHGIWLGRPLLGCAADALRELLDAQQVPYVHDAMNTDPAFRRSRIRHELLPVIARLEPGWRNTLARSAQLCALAAQTLDEVAQRDLRACRVPEGLVLSALRALPDARLSEVLRLWLEQAGLRTHSGQIDNLLRQVRATARGAGKLRVVSGATTVLRHGRLLVLDVGET</sequence>
<evidence type="ECO:0000259" key="8">
    <source>
        <dbReference type="Pfam" id="PF01171"/>
    </source>
</evidence>
<accession>A0A1J5SEM2</accession>
<keyword evidence="4" id="KW-0819">tRNA processing</keyword>
<evidence type="ECO:0000256" key="3">
    <source>
        <dbReference type="ARBA" id="ARBA00022598"/>
    </source>
</evidence>
<dbReference type="AlphaFoldDB" id="A0A1J5SEM2"/>
<proteinExistence type="inferred from homology"/>
<dbReference type="SUPFAM" id="SSF82829">
    <property type="entry name" value="MesJ substrate recognition domain-like"/>
    <property type="match status" value="1"/>
</dbReference>
<dbReference type="GO" id="GO:0008033">
    <property type="term" value="P:tRNA processing"/>
    <property type="evidence" value="ECO:0007669"/>
    <property type="project" value="UniProtKB-KW"/>
</dbReference>
<keyword evidence="6" id="KW-0067">ATP-binding</keyword>
<comment type="caution">
    <text evidence="10">The sequence shown here is derived from an EMBL/GenBank/DDBJ whole genome shotgun (WGS) entry which is preliminary data.</text>
</comment>
<protein>
    <recommendedName>
        <fullName evidence="1">tRNA(Ile)-lysidine synthetase</fullName>
        <ecNumber evidence="1">6.3.4.19</ecNumber>
    </recommendedName>
</protein>
<keyword evidence="3 10" id="KW-0436">Ligase</keyword>
<dbReference type="SUPFAM" id="SSF52402">
    <property type="entry name" value="Adenine nucleotide alpha hydrolases-like"/>
    <property type="match status" value="1"/>
</dbReference>
<dbReference type="NCBIfam" id="TIGR02432">
    <property type="entry name" value="lysidine_TilS_N"/>
    <property type="match status" value="1"/>
</dbReference>
<evidence type="ECO:0000256" key="2">
    <source>
        <dbReference type="ARBA" id="ARBA00022490"/>
    </source>
</evidence>
<name>A0A1J5SEM2_9ZZZZ</name>
<evidence type="ECO:0000313" key="10">
    <source>
        <dbReference type="EMBL" id="OIR02669.1"/>
    </source>
</evidence>
<feature type="domain" description="tRNA(Ile)-lysidine/2-thiocytidine synthase N-terminal" evidence="8">
    <location>
        <begin position="40"/>
        <end position="218"/>
    </location>
</feature>
<dbReference type="InterPro" id="IPR015262">
    <property type="entry name" value="tRNA_Ile_lys_synt_subst-bd"/>
</dbReference>
<keyword evidence="5" id="KW-0547">Nucleotide-binding</keyword>
<dbReference type="Pfam" id="PF09179">
    <property type="entry name" value="TilS"/>
    <property type="match status" value="1"/>
</dbReference>
<dbReference type="Pfam" id="PF01171">
    <property type="entry name" value="ATP_bind_3"/>
    <property type="match status" value="1"/>
</dbReference>
<dbReference type="Gene3D" id="3.40.50.620">
    <property type="entry name" value="HUPs"/>
    <property type="match status" value="1"/>
</dbReference>
<organism evidence="10">
    <name type="scientific">mine drainage metagenome</name>
    <dbReference type="NCBI Taxonomy" id="410659"/>
    <lineage>
        <taxon>unclassified sequences</taxon>
        <taxon>metagenomes</taxon>
        <taxon>ecological metagenomes</taxon>
    </lineage>
</organism>
<evidence type="ECO:0000256" key="4">
    <source>
        <dbReference type="ARBA" id="ARBA00022694"/>
    </source>
</evidence>